<sequence length="403" mass="45546">MLDIVRTYFTKGNAFYGLEVYQIGNNIKFHLLEVVKKKGELVITNSQSFEELQLLVDFAKPSVPICLIYNTDSVITKQTGAEPNFEDKGAVEQLFPGLNFENFFYQISNLGDLSYISVVKKQDVETYLVRLKEMKFKIGGLSLGASSLSRIANYLNNDFILTNRGKVVLNNISDTNLSASTEKSSSSSYDINGLNVKHTEILAFSEILDFLTRNVKDTSNFVDVVENLQNEFANSRTFGILLHSSLVFILLLLLSNFFLFNFYFDGVQLSKENLAFENENKKNLMALTDKVAEKERKVDAVLSVSNSRTSYYLDELGASIPKSILLDGLQYQPLTKPVQSLKPIELNIDELLVMGNCINSEDFSSWLIHLEGLEWVQSVETMDYDYKNKNTSNFKIKISATTP</sequence>
<dbReference type="AlphaFoldDB" id="A0A5C8V527"/>
<proteinExistence type="predicted"/>
<reference evidence="2 3" key="1">
    <citation type="submission" date="2019-08" db="EMBL/GenBank/DDBJ databases">
        <title>Professor.</title>
        <authorList>
            <person name="Park J.S."/>
        </authorList>
    </citation>
    <scope>NUCLEOTIDE SEQUENCE [LARGE SCALE GENOMIC DNA]</scope>
    <source>
        <strain evidence="2 3">176CP5-101</strain>
    </source>
</reference>
<keyword evidence="1" id="KW-1133">Transmembrane helix</keyword>
<protein>
    <submittedName>
        <fullName evidence="2">Uncharacterized protein</fullName>
    </submittedName>
</protein>
<keyword evidence="1" id="KW-0812">Transmembrane</keyword>
<evidence type="ECO:0000313" key="2">
    <source>
        <dbReference type="EMBL" id="TXN36145.1"/>
    </source>
</evidence>
<evidence type="ECO:0000313" key="3">
    <source>
        <dbReference type="Proteomes" id="UP000321456"/>
    </source>
</evidence>
<gene>
    <name evidence="2" type="ORF">FVB32_16440</name>
</gene>
<dbReference type="RefSeq" id="WP_147744916.1">
    <property type="nucleotide sequence ID" value="NZ_VRUR01000002.1"/>
</dbReference>
<comment type="caution">
    <text evidence="2">The sequence shown here is derived from an EMBL/GenBank/DDBJ whole genome shotgun (WGS) entry which is preliminary data.</text>
</comment>
<keyword evidence="3" id="KW-1185">Reference proteome</keyword>
<name>A0A5C8V527_9FLAO</name>
<feature type="transmembrane region" description="Helical" evidence="1">
    <location>
        <begin position="240"/>
        <end position="264"/>
    </location>
</feature>
<keyword evidence="1" id="KW-0472">Membrane</keyword>
<accession>A0A5C8V527</accession>
<organism evidence="2 3">
    <name type="scientific">Flagellimonas hymeniacidonis</name>
    <dbReference type="NCBI Taxonomy" id="2603628"/>
    <lineage>
        <taxon>Bacteria</taxon>
        <taxon>Pseudomonadati</taxon>
        <taxon>Bacteroidota</taxon>
        <taxon>Flavobacteriia</taxon>
        <taxon>Flavobacteriales</taxon>
        <taxon>Flavobacteriaceae</taxon>
        <taxon>Flagellimonas</taxon>
    </lineage>
</organism>
<dbReference type="Proteomes" id="UP000321456">
    <property type="component" value="Unassembled WGS sequence"/>
</dbReference>
<evidence type="ECO:0000256" key="1">
    <source>
        <dbReference type="SAM" id="Phobius"/>
    </source>
</evidence>
<dbReference type="EMBL" id="VRUR01000002">
    <property type="protein sequence ID" value="TXN36145.1"/>
    <property type="molecule type" value="Genomic_DNA"/>
</dbReference>